<evidence type="ECO:0008006" key="3">
    <source>
        <dbReference type="Google" id="ProtNLM"/>
    </source>
</evidence>
<dbReference type="AlphaFoldDB" id="A0A919WCN5"/>
<dbReference type="EMBL" id="BOQN01000159">
    <property type="protein sequence ID" value="GIM97809.1"/>
    <property type="molecule type" value="Genomic_DNA"/>
</dbReference>
<proteinExistence type="predicted"/>
<protein>
    <recommendedName>
        <fullName evidence="3">SIR2-like domain-containing protein</fullName>
    </recommendedName>
</protein>
<dbReference type="Proteomes" id="UP000677082">
    <property type="component" value="Unassembled WGS sequence"/>
</dbReference>
<name>A0A919WCN5_9ACTN</name>
<accession>A0A919WCN5</accession>
<keyword evidence="2" id="KW-1185">Reference proteome</keyword>
<gene>
    <name evidence="1" type="ORF">Ato02nite_096020</name>
</gene>
<reference evidence="1 2" key="1">
    <citation type="submission" date="2021-03" db="EMBL/GenBank/DDBJ databases">
        <title>Whole genome shotgun sequence of Actinoplanes toevensis NBRC 105298.</title>
        <authorList>
            <person name="Komaki H."/>
            <person name="Tamura T."/>
        </authorList>
    </citation>
    <scope>NUCLEOTIDE SEQUENCE [LARGE SCALE GENOMIC DNA]</scope>
    <source>
        <strain evidence="1 2">NBRC 105298</strain>
    </source>
</reference>
<evidence type="ECO:0000313" key="2">
    <source>
        <dbReference type="Proteomes" id="UP000677082"/>
    </source>
</evidence>
<dbReference type="RefSeq" id="WP_213013437.1">
    <property type="nucleotide sequence ID" value="NZ_BOQN01000159.1"/>
</dbReference>
<sequence>MTGDPAIDDVQARMVRLLVECEENGEHITLVIGSGLDDQHVPRVSDVIRLADRFADGRNDDGDLQLALRKAREDCADPSPAALYAQYRQVLAGFLSSDEFDAIAQQAVLQQYRPPDLYATALGRRGLWQPMTLRVGEELENDRESWRMPPSVRALGALLASHPDLFCQYVLTTNVDPLLEIAIRRAGGRAESRLLGDIEPAHADTTIVCHLHGFWRPLPLSPTVRLSDTLDDAVVQRIGVAASGVLDGDLVCVLGVGDRSGTVRAAIEAIPDPVPVIWVSHGLAAPPALDERIPVSHIFPVDNSRLLPALARRLGVAVPSEPTRNVQVRHPAWERLFVSQPDSEPPADPPGLLREMERRFAWRVEWAEPGPQDVQPAVVFWPVRLRRRTSVIHMVQAFAAGALATRRARVVVALEDLSISVAEEPRRSFEADLIRWIRYVAPEAHVRVQSLAAFVGTTTTAGSNTVELPNGEALLRPTDPWRVARDFYGRPVSLYTALAAVKALPHLAPYELDDQAGKIVQDLQRHNADRLLTPTTMWAYLHYLLRENPTSSLITLGGRDEGLFWEQWRQIYGFGISQLYNPRIKSLNHESGMVRWNSAEELANQLHRFRELDYWDDEGRYIHWLFQNAVLLPTYLTSRPLPSVGGYVIDSWAAFAAALDDGEPVFEMLAHRATELYQGVSAG</sequence>
<evidence type="ECO:0000313" key="1">
    <source>
        <dbReference type="EMBL" id="GIM97809.1"/>
    </source>
</evidence>
<comment type="caution">
    <text evidence="1">The sequence shown here is derived from an EMBL/GenBank/DDBJ whole genome shotgun (WGS) entry which is preliminary data.</text>
</comment>
<organism evidence="1 2">
    <name type="scientific">Paractinoplanes toevensis</name>
    <dbReference type="NCBI Taxonomy" id="571911"/>
    <lineage>
        <taxon>Bacteria</taxon>
        <taxon>Bacillati</taxon>
        <taxon>Actinomycetota</taxon>
        <taxon>Actinomycetes</taxon>
        <taxon>Micromonosporales</taxon>
        <taxon>Micromonosporaceae</taxon>
        <taxon>Paractinoplanes</taxon>
    </lineage>
</organism>